<feature type="domain" description="Ionotropic glutamate receptor C-terminal" evidence="11">
    <location>
        <begin position="292"/>
        <end position="563"/>
    </location>
</feature>
<evidence type="ECO:0000256" key="9">
    <source>
        <dbReference type="SAM" id="Phobius"/>
    </source>
</evidence>
<feature type="transmembrane region" description="Helical" evidence="9">
    <location>
        <begin position="708"/>
        <end position="727"/>
    </location>
</feature>
<feature type="transmembrane region" description="Helical" evidence="9">
    <location>
        <begin position="291"/>
        <end position="317"/>
    </location>
</feature>
<dbReference type="InterPro" id="IPR009318">
    <property type="entry name" value="Gustatory_rcpt"/>
</dbReference>
<feature type="transmembrane region" description="Helical" evidence="9">
    <location>
        <begin position="824"/>
        <end position="842"/>
    </location>
</feature>
<feature type="transmembrane region" description="Helical" evidence="9">
    <location>
        <begin position="360"/>
        <end position="381"/>
    </location>
</feature>
<evidence type="ECO:0000256" key="6">
    <source>
        <dbReference type="ARBA" id="ARBA00023136"/>
    </source>
</evidence>
<reference evidence="12" key="1">
    <citation type="submission" date="2020-11" db="EMBL/GenBank/DDBJ databases">
        <authorList>
            <person name="Tran Van P."/>
        </authorList>
    </citation>
    <scope>NUCLEOTIDE SEQUENCE</scope>
</reference>
<evidence type="ECO:0000256" key="5">
    <source>
        <dbReference type="ARBA" id="ARBA00022989"/>
    </source>
</evidence>
<evidence type="ECO:0000256" key="7">
    <source>
        <dbReference type="ARBA" id="ARBA00023170"/>
    </source>
</evidence>
<dbReference type="GO" id="GO:0005886">
    <property type="term" value="C:plasma membrane"/>
    <property type="evidence" value="ECO:0007669"/>
    <property type="project" value="UniProtKB-SubCell"/>
</dbReference>
<keyword evidence="7" id="KW-0675">Receptor</keyword>
<dbReference type="SUPFAM" id="SSF81324">
    <property type="entry name" value="Voltage-gated potassium channels"/>
    <property type="match status" value="1"/>
</dbReference>
<evidence type="ECO:0000256" key="8">
    <source>
        <dbReference type="ARBA" id="ARBA00023180"/>
    </source>
</evidence>
<dbReference type="GO" id="GO:0015276">
    <property type="term" value="F:ligand-gated monoatomic ion channel activity"/>
    <property type="evidence" value="ECO:0007669"/>
    <property type="project" value="InterPro"/>
</dbReference>
<gene>
    <name evidence="12" type="ORF">DSTB1V02_LOCUS8500</name>
</gene>
<feature type="transmembrane region" description="Helical" evidence="9">
    <location>
        <begin position="909"/>
        <end position="930"/>
    </location>
</feature>
<keyword evidence="5 9" id="KW-1133">Transmembrane helix</keyword>
<organism evidence="12">
    <name type="scientific">Darwinula stevensoni</name>
    <dbReference type="NCBI Taxonomy" id="69355"/>
    <lineage>
        <taxon>Eukaryota</taxon>
        <taxon>Metazoa</taxon>
        <taxon>Ecdysozoa</taxon>
        <taxon>Arthropoda</taxon>
        <taxon>Crustacea</taxon>
        <taxon>Oligostraca</taxon>
        <taxon>Ostracoda</taxon>
        <taxon>Podocopa</taxon>
        <taxon>Podocopida</taxon>
        <taxon>Darwinulocopina</taxon>
        <taxon>Darwinuloidea</taxon>
        <taxon>Darwinulidae</taxon>
        <taxon>Darwinula</taxon>
    </lineage>
</organism>
<dbReference type="EMBL" id="LR901470">
    <property type="protein sequence ID" value="CAD7248690.1"/>
    <property type="molecule type" value="Genomic_DNA"/>
</dbReference>
<proteinExistence type="inferred from homology"/>
<keyword evidence="4 9" id="KW-0812">Transmembrane</keyword>
<comment type="subcellular location">
    <subcellularLocation>
        <location evidence="1">Cell membrane</location>
        <topology evidence="1">Multi-pass membrane protein</topology>
    </subcellularLocation>
</comment>
<dbReference type="PANTHER" id="PTHR42643:SF24">
    <property type="entry name" value="IONOTROPIC RECEPTOR 60A"/>
    <property type="match status" value="1"/>
</dbReference>
<dbReference type="AlphaFoldDB" id="A0A7R9A7U3"/>
<keyword evidence="8" id="KW-0325">Glycoprotein</keyword>
<dbReference type="OrthoDB" id="6373124at2759"/>
<dbReference type="Pfam" id="PF00060">
    <property type="entry name" value="Lig_chan"/>
    <property type="match status" value="1"/>
</dbReference>
<feature type="transmembrane region" description="Helical" evidence="9">
    <location>
        <begin position="555"/>
        <end position="573"/>
    </location>
</feature>
<dbReference type="PANTHER" id="PTHR42643">
    <property type="entry name" value="IONOTROPIC RECEPTOR 20A-RELATED"/>
    <property type="match status" value="1"/>
</dbReference>
<feature type="transmembrane region" description="Helical" evidence="9">
    <location>
        <begin position="760"/>
        <end position="782"/>
    </location>
</feature>
<dbReference type="Gene3D" id="1.10.287.70">
    <property type="match status" value="1"/>
</dbReference>
<evidence type="ECO:0000256" key="10">
    <source>
        <dbReference type="SAM" id="SignalP"/>
    </source>
</evidence>
<evidence type="ECO:0000256" key="3">
    <source>
        <dbReference type="ARBA" id="ARBA00022475"/>
    </source>
</evidence>
<dbReference type="Pfam" id="PF06151">
    <property type="entry name" value="Trehalose_recp"/>
    <property type="match status" value="1"/>
</dbReference>
<dbReference type="EMBL" id="CAJPEV010001953">
    <property type="protein sequence ID" value="CAG0895045.1"/>
    <property type="molecule type" value="Genomic_DNA"/>
</dbReference>
<dbReference type="Gene3D" id="3.40.190.10">
    <property type="entry name" value="Periplasmic binding protein-like II"/>
    <property type="match status" value="2"/>
</dbReference>
<keyword evidence="10" id="KW-0732">Signal</keyword>
<evidence type="ECO:0000313" key="12">
    <source>
        <dbReference type="EMBL" id="CAD7248690.1"/>
    </source>
</evidence>
<feature type="chain" id="PRO_5036209720" description="Ionotropic glutamate receptor C-terminal domain-containing protein" evidence="10">
    <location>
        <begin position="25"/>
        <end position="1005"/>
    </location>
</feature>
<feature type="transmembrane region" description="Helical" evidence="9">
    <location>
        <begin position="882"/>
        <end position="903"/>
    </location>
</feature>
<dbReference type="SUPFAM" id="SSF53850">
    <property type="entry name" value="Periplasmic binding protein-like II"/>
    <property type="match status" value="1"/>
</dbReference>
<dbReference type="GO" id="GO:0008527">
    <property type="term" value="F:taste receptor activity"/>
    <property type="evidence" value="ECO:0007669"/>
    <property type="project" value="InterPro"/>
</dbReference>
<evidence type="ECO:0000313" key="13">
    <source>
        <dbReference type="Proteomes" id="UP000677054"/>
    </source>
</evidence>
<comment type="similarity">
    <text evidence="2">Belongs to the glutamate-gated ion channel (TC 1.A.10.1) family.</text>
</comment>
<accession>A0A7R9A7U3</accession>
<feature type="signal peptide" evidence="10">
    <location>
        <begin position="1"/>
        <end position="24"/>
    </location>
</feature>
<keyword evidence="6 9" id="KW-0472">Membrane</keyword>
<evidence type="ECO:0000256" key="2">
    <source>
        <dbReference type="ARBA" id="ARBA00008685"/>
    </source>
</evidence>
<protein>
    <recommendedName>
        <fullName evidence="11">Ionotropic glutamate receptor C-terminal domain-containing protein</fullName>
    </recommendedName>
</protein>
<keyword evidence="13" id="KW-1185">Reference proteome</keyword>
<dbReference type="Proteomes" id="UP000677054">
    <property type="component" value="Unassembled WGS sequence"/>
</dbReference>
<name>A0A7R9A7U3_9CRUS</name>
<feature type="transmembrane region" description="Helical" evidence="9">
    <location>
        <begin position="329"/>
        <end position="348"/>
    </location>
</feature>
<sequence length="1005" mass="114073">MGSMCGTVDFWILIAFSNLGHVNGAYQWNGVYSASSRTLFDVLQDFIRVYKPLIIFLPPVYELPDGDMPYPSITYSCKDHDNDAFQDLRINTNDVHLLTFCTSRELRNISRKMNSTNLERVRWKVVSLGVNRTTINTTLTEESRVTLVEFEEDGSLSLRTTMPELRDRGYYFETKGYWRAEAGFNFTDCQIKEQWQLWRCMFYDSLAPLDFQGARLNITANNNPPFIELRGTTPVKGIDFKILETMAKAFNFTSQAIDFSRGYFYQALTFITGAPTEKSRVFVVLQPFPGMIWGLLVAAIVVIAIFIYCITSMELLMTIPRWHWKRSNFIDSLFLSFELLTTLGASMVCKPESHATRLLMGAWLGVALVLTGVYGGLLTAFMSFPGVNKPIETLKELKDAVQASKETWGLLGRGTSQMTLFESSTEGLYKELWDAIKDDQLGHLFSNTEDGIKRVLGGGFAFIHPKMSLMYNINNSGYKNFYMASDQFYFQGSGIALRKGSPYRDKIDEFLIRLQSGGLIDHWALELLPPDVSLLTVLDRSNSDERPIKIEDLQGAFYILLIGYVFAAAAFLLEELVFSYQKRKELLLRMSIMRHDHIDGLEVYELEYTVQYVSMADGKNEFPTKDAERLKSDMVESLRPVIAVSRLLLCFPRLRSDLSGFRSGLVPRLLQGLSSLALASAVAFILGLALVNFFLRNPAQRLQDLFNLLLWLAYVAVSSAFYFVSSFKNGDLIRLIRLHDDYASALFDCGVTISTFKAKLLSIIGVAICVAYYVIFETLLLLENFHQTGSWSPVVFNNDTSSDGRRNHILASVQNGLDHYFLNFYYPLSFAFLVAITFPLTAKMKAFNDLLDRGRLDGRKACVLHEKIVELTKVTNSLTSPIVFFVYAEMVTYTIYLIIGLVTRLHHSPWNIFTLIVQTAKSALVSWVLVRAHRPLHWAFRRLTVEPKSLHLRQLAERCGGRDVALTGAGLFYVTRPFLLSVFEVVCTFTIVRLQMNDQLACAKV</sequence>
<evidence type="ECO:0000259" key="11">
    <source>
        <dbReference type="Pfam" id="PF00060"/>
    </source>
</evidence>
<evidence type="ECO:0000256" key="1">
    <source>
        <dbReference type="ARBA" id="ARBA00004651"/>
    </source>
</evidence>
<evidence type="ECO:0000256" key="4">
    <source>
        <dbReference type="ARBA" id="ARBA00022692"/>
    </source>
</evidence>
<keyword evidence="3" id="KW-1003">Cell membrane</keyword>
<dbReference type="InterPro" id="IPR001320">
    <property type="entry name" value="Iontro_rcpt_C"/>
</dbReference>
<dbReference type="InterPro" id="IPR052192">
    <property type="entry name" value="Insect_Ionotropic_Sensory_Rcpt"/>
</dbReference>
<feature type="transmembrane region" description="Helical" evidence="9">
    <location>
        <begin position="675"/>
        <end position="696"/>
    </location>
</feature>